<dbReference type="Proteomes" id="UP000054466">
    <property type="component" value="Unassembled WGS sequence"/>
</dbReference>
<dbReference type="OrthoDB" id="10021397at2759"/>
<organism evidence="12 13">
    <name type="scientific">Cladophialophora immunda</name>
    <dbReference type="NCBI Taxonomy" id="569365"/>
    <lineage>
        <taxon>Eukaryota</taxon>
        <taxon>Fungi</taxon>
        <taxon>Dikarya</taxon>
        <taxon>Ascomycota</taxon>
        <taxon>Pezizomycotina</taxon>
        <taxon>Eurotiomycetes</taxon>
        <taxon>Chaetothyriomycetidae</taxon>
        <taxon>Chaetothyriales</taxon>
        <taxon>Herpotrichiellaceae</taxon>
        <taxon>Cladophialophora</taxon>
    </lineage>
</organism>
<feature type="region of interest" description="Disordered" evidence="9">
    <location>
        <begin position="1"/>
        <end position="80"/>
    </location>
</feature>
<feature type="transmembrane region" description="Helical" evidence="10">
    <location>
        <begin position="88"/>
        <end position="114"/>
    </location>
</feature>
<dbReference type="GeneID" id="27344508"/>
<sequence length="600" mass="64193">MGVPEDEQPPTRTMPEETSGRENSPHNHTSGSVSGSSTPSIDMAEKTPVEQETSVTTDTLAKDLGKEEQVEIEDETEDSSNYPHGLKLVTLIVALCLAVFLVALDQTIIATAIPKITDRFNSVSDIGWYGSAYFLTSTALQPSFGRIYKVFQIKWVFLSAISVFELGSLICAVAPSSTTLIVGRAIAGIGVGGIFSGSLVIIAHSLPLIRRPMVFGLFGAMWGLASVAGPLLGGVFTDKVSWRWCFYINLPIGGFSILVVLVVLHIPQDPKLSEKPILKRILELDLIGAGILIPGIICLLLAVQWGGSTYAWNNSRIIGLFVGAGCLLVLFGVSQWRLGEAATIPPRLLGQRTLMAACGFVFFFGAGIFVLMYYLPLYLQSVKGSSPTRSGIQILPLMLSTVFTSILAGILVTIIGYYTPLLIVASALMTVGYGLISTWTIDSPFREWFGYQICAGLGAGFGFNLPLVAVQTTLPMKDIPQGTVLLMFCQSLGGALFIAVAQSVFSNGLVSGVAKYAPDIDPQLLINTGATAIRSVLAKIGMEDQLRQVIEAYVYALKDCYRVTVAVAGVSFIATCFLEWKSVKKAKQAGAGAEAMPAMG</sequence>
<dbReference type="Pfam" id="PF07690">
    <property type="entry name" value="MFS_1"/>
    <property type="match status" value="1"/>
</dbReference>
<dbReference type="PRINTS" id="PR01036">
    <property type="entry name" value="TCRTETB"/>
</dbReference>
<dbReference type="GO" id="GO:0005886">
    <property type="term" value="C:plasma membrane"/>
    <property type="evidence" value="ECO:0007669"/>
    <property type="project" value="UniProtKB-SubCell"/>
</dbReference>
<feature type="transmembrane region" description="Helical" evidence="10">
    <location>
        <begin position="156"/>
        <end position="175"/>
    </location>
</feature>
<evidence type="ECO:0000256" key="10">
    <source>
        <dbReference type="SAM" id="Phobius"/>
    </source>
</evidence>
<evidence type="ECO:0000256" key="5">
    <source>
        <dbReference type="ARBA" id="ARBA00022692"/>
    </source>
</evidence>
<dbReference type="FunFam" id="1.20.1250.20:FF:000489">
    <property type="entry name" value="MFS general substrate transporter"/>
    <property type="match status" value="1"/>
</dbReference>
<dbReference type="VEuPathDB" id="FungiDB:PV07_05314"/>
<feature type="transmembrane region" description="Helical" evidence="10">
    <location>
        <begin position="561"/>
        <end position="580"/>
    </location>
</feature>
<keyword evidence="5 10" id="KW-0812">Transmembrane</keyword>
<comment type="subcellular location">
    <subcellularLocation>
        <location evidence="1">Cell membrane</location>
        <topology evidence="1">Multi-pass membrane protein</topology>
    </subcellularLocation>
</comment>
<feature type="transmembrane region" description="Helical" evidence="10">
    <location>
        <begin position="246"/>
        <end position="266"/>
    </location>
</feature>
<name>A0A0D1ZNL3_9EURO</name>
<comment type="similarity">
    <text evidence="2">Belongs to the major facilitator superfamily. TCR/Tet family.</text>
</comment>
<reference evidence="12 13" key="1">
    <citation type="submission" date="2015-01" db="EMBL/GenBank/DDBJ databases">
        <title>The Genome Sequence of Cladophialophora immunda CBS83496.</title>
        <authorList>
            <consortium name="The Broad Institute Genomics Platform"/>
            <person name="Cuomo C."/>
            <person name="de Hoog S."/>
            <person name="Gorbushina A."/>
            <person name="Stielow B."/>
            <person name="Teixiera M."/>
            <person name="Abouelleil A."/>
            <person name="Chapman S.B."/>
            <person name="Priest M."/>
            <person name="Young S.K."/>
            <person name="Wortman J."/>
            <person name="Nusbaum C."/>
            <person name="Birren B."/>
        </authorList>
    </citation>
    <scope>NUCLEOTIDE SEQUENCE [LARGE SCALE GENOMIC DNA]</scope>
    <source>
        <strain evidence="12 13">CBS 83496</strain>
    </source>
</reference>
<evidence type="ECO:0000259" key="11">
    <source>
        <dbReference type="PROSITE" id="PS50850"/>
    </source>
</evidence>
<dbReference type="InterPro" id="IPR020846">
    <property type="entry name" value="MFS_dom"/>
</dbReference>
<feature type="transmembrane region" description="Helical" evidence="10">
    <location>
        <begin position="286"/>
        <end position="305"/>
    </location>
</feature>
<feature type="transmembrane region" description="Helical" evidence="10">
    <location>
        <begin position="448"/>
        <end position="470"/>
    </location>
</feature>
<dbReference type="FunFam" id="1.20.1250.20:FF:000196">
    <property type="entry name" value="MFS toxin efflux pump (AflT)"/>
    <property type="match status" value="1"/>
</dbReference>
<evidence type="ECO:0000256" key="1">
    <source>
        <dbReference type="ARBA" id="ARBA00004651"/>
    </source>
</evidence>
<evidence type="ECO:0000256" key="9">
    <source>
        <dbReference type="SAM" id="MobiDB-lite"/>
    </source>
</evidence>
<gene>
    <name evidence="12" type="ORF">PV07_05314</name>
</gene>
<dbReference type="RefSeq" id="XP_016249717.1">
    <property type="nucleotide sequence ID" value="XM_016392198.1"/>
</dbReference>
<evidence type="ECO:0000313" key="13">
    <source>
        <dbReference type="Proteomes" id="UP000054466"/>
    </source>
</evidence>
<keyword evidence="7 10" id="KW-0472">Membrane</keyword>
<feature type="transmembrane region" description="Helical" evidence="10">
    <location>
        <begin position="181"/>
        <end position="202"/>
    </location>
</feature>
<feature type="compositionally biased region" description="Low complexity" evidence="9">
    <location>
        <begin position="29"/>
        <end position="40"/>
    </location>
</feature>
<evidence type="ECO:0000256" key="2">
    <source>
        <dbReference type="ARBA" id="ARBA00007520"/>
    </source>
</evidence>
<dbReference type="PROSITE" id="PS50850">
    <property type="entry name" value="MFS"/>
    <property type="match status" value="1"/>
</dbReference>
<feature type="transmembrane region" description="Helical" evidence="10">
    <location>
        <begin position="214"/>
        <end position="234"/>
    </location>
</feature>
<dbReference type="SUPFAM" id="SSF103473">
    <property type="entry name" value="MFS general substrate transporter"/>
    <property type="match status" value="1"/>
</dbReference>
<dbReference type="Gene3D" id="1.20.1250.20">
    <property type="entry name" value="MFS general substrate transporter like domains"/>
    <property type="match status" value="2"/>
</dbReference>
<dbReference type="PANTHER" id="PTHR23501:SF198">
    <property type="entry name" value="AZOLE RESISTANCE PROTEIN 1-RELATED"/>
    <property type="match status" value="1"/>
</dbReference>
<dbReference type="InterPro" id="IPR036259">
    <property type="entry name" value="MFS_trans_sf"/>
</dbReference>
<evidence type="ECO:0000256" key="4">
    <source>
        <dbReference type="ARBA" id="ARBA00022475"/>
    </source>
</evidence>
<feature type="compositionally biased region" description="Polar residues" evidence="9">
    <location>
        <begin position="50"/>
        <end position="59"/>
    </location>
</feature>
<evidence type="ECO:0000256" key="6">
    <source>
        <dbReference type="ARBA" id="ARBA00022989"/>
    </source>
</evidence>
<keyword evidence="13" id="KW-1185">Reference proteome</keyword>
<feature type="transmembrane region" description="Helical" evidence="10">
    <location>
        <begin position="482"/>
        <end position="505"/>
    </location>
</feature>
<proteinExistence type="inferred from homology"/>
<feature type="transmembrane region" description="Helical" evidence="10">
    <location>
        <begin position="354"/>
        <end position="374"/>
    </location>
</feature>
<dbReference type="HOGENOM" id="CLU_000960_22_1_1"/>
<evidence type="ECO:0000256" key="7">
    <source>
        <dbReference type="ARBA" id="ARBA00023136"/>
    </source>
</evidence>
<evidence type="ECO:0000256" key="3">
    <source>
        <dbReference type="ARBA" id="ARBA00022448"/>
    </source>
</evidence>
<feature type="transmembrane region" description="Helical" evidence="10">
    <location>
        <begin position="126"/>
        <end position="144"/>
    </location>
</feature>
<evidence type="ECO:0000313" key="12">
    <source>
        <dbReference type="EMBL" id="KIW29501.1"/>
    </source>
</evidence>
<keyword evidence="6 10" id="KW-1133">Transmembrane helix</keyword>
<keyword evidence="3" id="KW-0813">Transport</keyword>
<dbReference type="InterPro" id="IPR011701">
    <property type="entry name" value="MFS"/>
</dbReference>
<keyword evidence="8" id="KW-0325">Glycoprotein</keyword>
<feature type="compositionally biased region" description="Basic and acidic residues" evidence="9">
    <location>
        <begin position="14"/>
        <end position="25"/>
    </location>
</feature>
<protein>
    <recommendedName>
        <fullName evidence="11">Major facilitator superfamily (MFS) profile domain-containing protein</fullName>
    </recommendedName>
</protein>
<dbReference type="GO" id="GO:0022857">
    <property type="term" value="F:transmembrane transporter activity"/>
    <property type="evidence" value="ECO:0007669"/>
    <property type="project" value="InterPro"/>
</dbReference>
<feature type="compositionally biased region" description="Basic and acidic residues" evidence="9">
    <location>
        <begin position="60"/>
        <end position="69"/>
    </location>
</feature>
<feature type="transmembrane region" description="Helical" evidence="10">
    <location>
        <begin position="317"/>
        <end position="333"/>
    </location>
</feature>
<feature type="domain" description="Major facilitator superfamily (MFS) profile" evidence="11">
    <location>
        <begin position="91"/>
        <end position="547"/>
    </location>
</feature>
<dbReference type="CDD" id="cd17502">
    <property type="entry name" value="MFS_Azr1_MDR_like"/>
    <property type="match status" value="1"/>
</dbReference>
<keyword evidence="4" id="KW-1003">Cell membrane</keyword>
<accession>A0A0D1ZNL3</accession>
<dbReference type="PANTHER" id="PTHR23501">
    <property type="entry name" value="MAJOR FACILITATOR SUPERFAMILY"/>
    <property type="match status" value="1"/>
</dbReference>
<dbReference type="FunFam" id="1.20.1720.10:FF:000012">
    <property type="entry name" value="MFS toxin efflux pump (AflT)"/>
    <property type="match status" value="1"/>
</dbReference>
<evidence type="ECO:0000256" key="8">
    <source>
        <dbReference type="ARBA" id="ARBA00023180"/>
    </source>
</evidence>
<dbReference type="AlphaFoldDB" id="A0A0D1ZNL3"/>
<dbReference type="EMBL" id="KN847042">
    <property type="protein sequence ID" value="KIW29501.1"/>
    <property type="molecule type" value="Genomic_DNA"/>
</dbReference>